<dbReference type="AlphaFoldDB" id="A0A7X0HLL3"/>
<accession>A0A7X0HLL3</accession>
<dbReference type="EMBL" id="JACHEM010000014">
    <property type="protein sequence ID" value="MBB6438619.1"/>
    <property type="molecule type" value="Genomic_DNA"/>
</dbReference>
<comment type="caution">
    <text evidence="3">The sequence shown here is derived from an EMBL/GenBank/DDBJ whole genome shotgun (WGS) entry which is preliminary data.</text>
</comment>
<organism evidence="3 4">
    <name type="scientific">Streptomyces candidus</name>
    <dbReference type="NCBI Taxonomy" id="67283"/>
    <lineage>
        <taxon>Bacteria</taxon>
        <taxon>Bacillati</taxon>
        <taxon>Actinomycetota</taxon>
        <taxon>Actinomycetes</taxon>
        <taxon>Kitasatosporales</taxon>
        <taxon>Streptomycetaceae</taxon>
        <taxon>Streptomyces</taxon>
    </lineage>
</organism>
<evidence type="ECO:0000313" key="4">
    <source>
        <dbReference type="Proteomes" id="UP000540423"/>
    </source>
</evidence>
<keyword evidence="1 3" id="KW-0808">Transferase</keyword>
<dbReference type="EC" id="2.7.8.-" evidence="3"/>
<keyword evidence="4" id="KW-1185">Reference proteome</keyword>
<dbReference type="InterPro" id="IPR008278">
    <property type="entry name" value="4-PPantetheinyl_Trfase_dom"/>
</dbReference>
<sequence length="201" mass="21609">MRVREIGPAVWAASGTPRTEEVTAADRIAVRGAAPWRAQQLLGGRALLRALLSQVLPQAAGAPVVAGPNGKPFLHGRPRLGISISHDDEHLAVCVGADRRVGVDIQLPPDRVGARLLRRCARGHLEALAGLSPRRRDTVFAEIWTVQEACVKADGSGIGGLPWTIDVPPHADRGSWQGLQWRKVRGLADAPMACAWDEESR</sequence>
<dbReference type="InterPro" id="IPR037143">
    <property type="entry name" value="4-PPantetheinyl_Trfase_dom_sf"/>
</dbReference>
<evidence type="ECO:0000256" key="1">
    <source>
        <dbReference type="ARBA" id="ARBA00022679"/>
    </source>
</evidence>
<protein>
    <submittedName>
        <fullName evidence="3">4'-phosphopantetheinyl transferase</fullName>
        <ecNumber evidence="3">2.7.8.-</ecNumber>
    </submittedName>
</protein>
<proteinExistence type="predicted"/>
<name>A0A7X0HLL3_9ACTN</name>
<dbReference type="RefSeq" id="WP_185034872.1">
    <property type="nucleotide sequence ID" value="NZ_BNBN01000006.1"/>
</dbReference>
<evidence type="ECO:0000313" key="3">
    <source>
        <dbReference type="EMBL" id="MBB6438619.1"/>
    </source>
</evidence>
<reference evidence="3 4" key="1">
    <citation type="submission" date="2020-08" db="EMBL/GenBank/DDBJ databases">
        <title>Genomic Encyclopedia of Type Strains, Phase IV (KMG-IV): sequencing the most valuable type-strain genomes for metagenomic binning, comparative biology and taxonomic classification.</title>
        <authorList>
            <person name="Goeker M."/>
        </authorList>
    </citation>
    <scope>NUCLEOTIDE SEQUENCE [LARGE SCALE GENOMIC DNA]</scope>
    <source>
        <strain evidence="3 4">DSM 40141</strain>
    </source>
</reference>
<dbReference type="Proteomes" id="UP000540423">
    <property type="component" value="Unassembled WGS sequence"/>
</dbReference>
<gene>
    <name evidence="3" type="ORF">HNQ79_005131</name>
</gene>
<dbReference type="Pfam" id="PF01648">
    <property type="entry name" value="ACPS"/>
    <property type="match status" value="1"/>
</dbReference>
<evidence type="ECO:0000259" key="2">
    <source>
        <dbReference type="Pfam" id="PF01648"/>
    </source>
</evidence>
<dbReference type="Gene3D" id="3.90.470.20">
    <property type="entry name" value="4'-phosphopantetheinyl transferase domain"/>
    <property type="match status" value="1"/>
</dbReference>
<dbReference type="GO" id="GO:0000287">
    <property type="term" value="F:magnesium ion binding"/>
    <property type="evidence" value="ECO:0007669"/>
    <property type="project" value="InterPro"/>
</dbReference>
<feature type="domain" description="4'-phosphopantetheinyl transferase" evidence="2">
    <location>
        <begin position="100"/>
        <end position="162"/>
    </location>
</feature>
<dbReference type="GO" id="GO:0008897">
    <property type="term" value="F:holo-[acyl-carrier-protein] synthase activity"/>
    <property type="evidence" value="ECO:0007669"/>
    <property type="project" value="InterPro"/>
</dbReference>
<dbReference type="SUPFAM" id="SSF56214">
    <property type="entry name" value="4'-phosphopantetheinyl transferase"/>
    <property type="match status" value="2"/>
</dbReference>